<feature type="region of interest" description="Disordered" evidence="1">
    <location>
        <begin position="49"/>
        <end position="68"/>
    </location>
</feature>
<reference evidence="2 3" key="1">
    <citation type="submission" date="2019-06" db="EMBL/GenBank/DDBJ databases">
        <title>Draft genomes of female and male turbot (Scophthalmus maximus).</title>
        <authorList>
            <person name="Xu H."/>
            <person name="Xu X.-W."/>
            <person name="Shao C."/>
            <person name="Chen S."/>
        </authorList>
    </citation>
    <scope>NUCLEOTIDE SEQUENCE [LARGE SCALE GENOMIC DNA]</scope>
    <source>
        <strain evidence="2">Ysfricsl-2016a</strain>
        <tissue evidence="2">Blood</tissue>
    </source>
</reference>
<feature type="region of interest" description="Disordered" evidence="1">
    <location>
        <begin position="86"/>
        <end position="108"/>
    </location>
</feature>
<evidence type="ECO:0000313" key="2">
    <source>
        <dbReference type="EMBL" id="KAF0032950.1"/>
    </source>
</evidence>
<protein>
    <submittedName>
        <fullName evidence="2">Uncharacterized protein</fullName>
    </submittedName>
</protein>
<evidence type="ECO:0000256" key="1">
    <source>
        <dbReference type="SAM" id="MobiDB-lite"/>
    </source>
</evidence>
<proteinExistence type="predicted"/>
<sequence length="118" mass="13177">MPPSRLIQIVRVLFQFGMMRKRERKKILMNQKLTSIRFSWTKINKSEKLHATPIKPASGASASQQHSRPLTGSHCAFLRCGSDVTDATRAQPTGPDGILLSPRSSRGHSEVWILKSPV</sequence>
<gene>
    <name evidence="2" type="ORF">F2P81_015240</name>
</gene>
<comment type="caution">
    <text evidence="2">The sequence shown here is derived from an EMBL/GenBank/DDBJ whole genome shotgun (WGS) entry which is preliminary data.</text>
</comment>
<evidence type="ECO:0000313" key="3">
    <source>
        <dbReference type="Proteomes" id="UP000438429"/>
    </source>
</evidence>
<dbReference type="Proteomes" id="UP000438429">
    <property type="component" value="Unassembled WGS sequence"/>
</dbReference>
<accession>A0A6A4SM35</accession>
<name>A0A6A4SM35_SCOMX</name>
<organism evidence="2 3">
    <name type="scientific">Scophthalmus maximus</name>
    <name type="common">Turbot</name>
    <name type="synonym">Psetta maxima</name>
    <dbReference type="NCBI Taxonomy" id="52904"/>
    <lineage>
        <taxon>Eukaryota</taxon>
        <taxon>Metazoa</taxon>
        <taxon>Chordata</taxon>
        <taxon>Craniata</taxon>
        <taxon>Vertebrata</taxon>
        <taxon>Euteleostomi</taxon>
        <taxon>Actinopterygii</taxon>
        <taxon>Neopterygii</taxon>
        <taxon>Teleostei</taxon>
        <taxon>Neoteleostei</taxon>
        <taxon>Acanthomorphata</taxon>
        <taxon>Carangaria</taxon>
        <taxon>Pleuronectiformes</taxon>
        <taxon>Pleuronectoidei</taxon>
        <taxon>Scophthalmidae</taxon>
        <taxon>Scophthalmus</taxon>
    </lineage>
</organism>
<dbReference type="AlphaFoldDB" id="A0A6A4SM35"/>
<dbReference type="EMBL" id="VEVO01000013">
    <property type="protein sequence ID" value="KAF0032950.1"/>
    <property type="molecule type" value="Genomic_DNA"/>
</dbReference>